<feature type="compositionally biased region" description="Pro residues" evidence="1">
    <location>
        <begin position="303"/>
        <end position="319"/>
    </location>
</feature>
<feature type="region of interest" description="Disordered" evidence="1">
    <location>
        <begin position="133"/>
        <end position="445"/>
    </location>
</feature>
<organism evidence="2 3">
    <name type="scientific">Heterodermia speciosa</name>
    <dbReference type="NCBI Taxonomy" id="116794"/>
    <lineage>
        <taxon>Eukaryota</taxon>
        <taxon>Fungi</taxon>
        <taxon>Dikarya</taxon>
        <taxon>Ascomycota</taxon>
        <taxon>Pezizomycotina</taxon>
        <taxon>Lecanoromycetes</taxon>
        <taxon>OSLEUM clade</taxon>
        <taxon>Lecanoromycetidae</taxon>
        <taxon>Caliciales</taxon>
        <taxon>Physciaceae</taxon>
        <taxon>Heterodermia</taxon>
    </lineage>
</organism>
<dbReference type="OrthoDB" id="4117770at2759"/>
<proteinExistence type="predicted"/>
<gene>
    <name evidence="2" type="ORF">HETSPECPRED_008139</name>
</gene>
<feature type="compositionally biased region" description="Low complexity" evidence="1">
    <location>
        <begin position="265"/>
        <end position="275"/>
    </location>
</feature>
<dbReference type="AlphaFoldDB" id="A0A8H3ENC9"/>
<feature type="compositionally biased region" description="Pro residues" evidence="1">
    <location>
        <begin position="385"/>
        <end position="399"/>
    </location>
</feature>
<feature type="compositionally biased region" description="Basic residues" evidence="1">
    <location>
        <begin position="599"/>
        <end position="609"/>
    </location>
</feature>
<evidence type="ECO:0000313" key="2">
    <source>
        <dbReference type="EMBL" id="CAF9908628.1"/>
    </source>
</evidence>
<dbReference type="Proteomes" id="UP000664521">
    <property type="component" value="Unassembled WGS sequence"/>
</dbReference>
<feature type="compositionally biased region" description="Low complexity" evidence="1">
    <location>
        <begin position="201"/>
        <end position="232"/>
    </location>
</feature>
<feature type="compositionally biased region" description="Basic and acidic residues" evidence="1">
    <location>
        <begin position="182"/>
        <end position="195"/>
    </location>
</feature>
<keyword evidence="3" id="KW-1185">Reference proteome</keyword>
<sequence>MAPLETRASGARPDSTKQPHIPKLTYRSNSIKTPDSRDSLNTVSTSTLSLTTPSTAPTTPRFSTSTKPSLPRLPSDSVSPTSGRFPVDERLEPKSPKASLPSVKNSANAGKREKKNGSFFNFLSVKEPSAQAFEDYQNQMRKKTQGRKGRPSAVGMPGVSSAKLPPTVPKVNTKWDGVPQALKEKEKEKEKDKLKNPQRLSASAGSKTTTSSRPGQLSRSGTSHSASSTSSGNRLAEIYGWSTPSSSSGSVAKDFALEHTKPKKTPSTTTLPETTLFATHPRLPPRSVSEQSPPIAELSDDIPPVPELPFSPAPYPELPPDSYRIPELPGEPAPIPELPANPIPLRAKPQEPSSDPTASMRRPESMNVGQMSVSPLRSRKDLVSIPPPPRNPLRPPPVPELEGDLTDYSKTRTHGQSPLPSPDEWSPVTPSGPTISSPLPKTSEFQVHSDTISDIKQTIIEVPTGADEVIVVSSGINILGPPVSARRAKQQAQRLQADGKQGFLAGEAEELIMPDESSALPPSILKNKASSARPLPSSHFRAPNPKKDLVPGGATLREKLGFGSESKSLSPHALADGFPIEVQRIITPTPESPMGGTLHTKRGKAKFHR</sequence>
<feature type="compositionally biased region" description="Pro residues" evidence="1">
    <location>
        <begin position="329"/>
        <end position="342"/>
    </location>
</feature>
<feature type="compositionally biased region" description="Polar residues" evidence="1">
    <location>
        <begin position="428"/>
        <end position="445"/>
    </location>
</feature>
<feature type="region of interest" description="Disordered" evidence="1">
    <location>
        <begin position="518"/>
        <end position="553"/>
    </location>
</feature>
<feature type="compositionally biased region" description="Basic residues" evidence="1">
    <location>
        <begin position="140"/>
        <end position="150"/>
    </location>
</feature>
<evidence type="ECO:0000313" key="3">
    <source>
        <dbReference type="Proteomes" id="UP000664521"/>
    </source>
</evidence>
<comment type="caution">
    <text evidence="2">The sequence shown here is derived from an EMBL/GenBank/DDBJ whole genome shotgun (WGS) entry which is preliminary data.</text>
</comment>
<feature type="region of interest" description="Disordered" evidence="1">
    <location>
        <begin position="587"/>
        <end position="609"/>
    </location>
</feature>
<protein>
    <submittedName>
        <fullName evidence="2">Uncharacterized protein</fullName>
    </submittedName>
</protein>
<feature type="compositionally biased region" description="Low complexity" evidence="1">
    <location>
        <begin position="39"/>
        <end position="66"/>
    </location>
</feature>
<feature type="compositionally biased region" description="Basic and acidic residues" evidence="1">
    <location>
        <begin position="86"/>
        <end position="95"/>
    </location>
</feature>
<accession>A0A8H3ENC9</accession>
<reference evidence="2" key="1">
    <citation type="submission" date="2021-03" db="EMBL/GenBank/DDBJ databases">
        <authorList>
            <person name="Tagirdzhanova G."/>
        </authorList>
    </citation>
    <scope>NUCLEOTIDE SEQUENCE</scope>
</reference>
<feature type="region of interest" description="Disordered" evidence="1">
    <location>
        <begin position="1"/>
        <end position="117"/>
    </location>
</feature>
<name>A0A8H3ENC9_9LECA</name>
<dbReference type="EMBL" id="CAJPDS010000006">
    <property type="protein sequence ID" value="CAF9908628.1"/>
    <property type="molecule type" value="Genomic_DNA"/>
</dbReference>
<evidence type="ECO:0000256" key="1">
    <source>
        <dbReference type="SAM" id="MobiDB-lite"/>
    </source>
</evidence>